<feature type="region of interest" description="Disordered" evidence="1">
    <location>
        <begin position="59"/>
        <end position="89"/>
    </location>
</feature>
<protein>
    <submittedName>
        <fullName evidence="2">Uncharacterized protein</fullName>
    </submittedName>
</protein>
<evidence type="ECO:0000256" key="1">
    <source>
        <dbReference type="SAM" id="MobiDB-lite"/>
    </source>
</evidence>
<dbReference type="RefSeq" id="WP_157841690.1">
    <property type="nucleotide sequence ID" value="NZ_JBHSJE010000008.1"/>
</dbReference>
<name>A0ABV9VE61_STRAZ</name>
<comment type="caution">
    <text evidence="2">The sequence shown here is derived from an EMBL/GenBank/DDBJ whole genome shotgun (WGS) entry which is preliminary data.</text>
</comment>
<dbReference type="EMBL" id="JBHSJE010000008">
    <property type="protein sequence ID" value="MFC4981726.1"/>
    <property type="molecule type" value="Genomic_DNA"/>
</dbReference>
<organism evidence="2 3">
    <name type="scientific">Streptomyces atroolivaceus</name>
    <dbReference type="NCBI Taxonomy" id="66869"/>
    <lineage>
        <taxon>Bacteria</taxon>
        <taxon>Bacillati</taxon>
        <taxon>Actinomycetota</taxon>
        <taxon>Actinomycetes</taxon>
        <taxon>Kitasatosporales</taxon>
        <taxon>Streptomycetaceae</taxon>
        <taxon>Streptomyces</taxon>
    </lineage>
</organism>
<gene>
    <name evidence="2" type="ORF">ACFPL4_25775</name>
</gene>
<accession>A0ABV9VE61</accession>
<sequence length="89" mass="10026">MPTSLRAARQAQHIVRLERRLFQALGQDNWHTTGLEAPNDVNALQQQIADLDQGIETSLRSSVSEDDPAASRATHRELMSQLNNQPRPR</sequence>
<dbReference type="GeneID" id="31233904"/>
<evidence type="ECO:0000313" key="3">
    <source>
        <dbReference type="Proteomes" id="UP001595908"/>
    </source>
</evidence>
<proteinExistence type="predicted"/>
<keyword evidence="3" id="KW-1185">Reference proteome</keyword>
<feature type="compositionally biased region" description="Polar residues" evidence="1">
    <location>
        <begin position="80"/>
        <end position="89"/>
    </location>
</feature>
<reference evidence="3" key="1">
    <citation type="journal article" date="2019" name="Int. J. Syst. Evol. Microbiol.">
        <title>The Global Catalogue of Microorganisms (GCM) 10K type strain sequencing project: providing services to taxonomists for standard genome sequencing and annotation.</title>
        <authorList>
            <consortium name="The Broad Institute Genomics Platform"/>
            <consortium name="The Broad Institute Genome Sequencing Center for Infectious Disease"/>
            <person name="Wu L."/>
            <person name="Ma J."/>
        </authorList>
    </citation>
    <scope>NUCLEOTIDE SEQUENCE [LARGE SCALE GENOMIC DNA]</scope>
    <source>
        <strain evidence="3">ICMP 257</strain>
    </source>
</reference>
<evidence type="ECO:0000313" key="2">
    <source>
        <dbReference type="EMBL" id="MFC4981726.1"/>
    </source>
</evidence>
<dbReference type="Proteomes" id="UP001595908">
    <property type="component" value="Unassembled WGS sequence"/>
</dbReference>